<keyword evidence="5" id="KW-0812">Transmembrane</keyword>
<keyword evidence="2" id="KW-0378">Hydrolase</keyword>
<dbReference type="GO" id="GO:0007165">
    <property type="term" value="P:signal transduction"/>
    <property type="evidence" value="ECO:0007669"/>
    <property type="project" value="InterPro"/>
</dbReference>
<comment type="catalytic activity">
    <reaction evidence="4">
        <text>NAD(+) + H2O = ADP-D-ribose + nicotinamide + H(+)</text>
        <dbReference type="Rhea" id="RHEA:16301"/>
        <dbReference type="ChEBI" id="CHEBI:15377"/>
        <dbReference type="ChEBI" id="CHEBI:15378"/>
        <dbReference type="ChEBI" id="CHEBI:17154"/>
        <dbReference type="ChEBI" id="CHEBI:57540"/>
        <dbReference type="ChEBI" id="CHEBI:57967"/>
        <dbReference type="EC" id="3.2.2.6"/>
    </reaction>
    <physiologicalReaction direction="left-to-right" evidence="4">
        <dbReference type="Rhea" id="RHEA:16302"/>
    </physiologicalReaction>
</comment>
<evidence type="ECO:0000256" key="1">
    <source>
        <dbReference type="ARBA" id="ARBA00011982"/>
    </source>
</evidence>
<keyword evidence="5" id="KW-0472">Membrane</keyword>
<evidence type="ECO:0000256" key="5">
    <source>
        <dbReference type="SAM" id="Phobius"/>
    </source>
</evidence>
<dbReference type="Proteomes" id="UP000288805">
    <property type="component" value="Unassembled WGS sequence"/>
</dbReference>
<feature type="transmembrane region" description="Helical" evidence="5">
    <location>
        <begin position="114"/>
        <end position="133"/>
    </location>
</feature>
<sequence length="140" mass="16335">MIKGQQFPSLMPKAHVIEEITSVIWKSLNQELLHVEKDLLGMDRQRASSFSSIGPLEYEVFLIFWDEDEDARHNFIDHLYAVLHRKGNRNYVGSSWCLDELVKIMKCRKEMGKIIFPVFIMLIFAMCELRGVVTDDGWSI</sequence>
<dbReference type="SUPFAM" id="SSF52200">
    <property type="entry name" value="Toll/Interleukin receptor TIR domain"/>
    <property type="match status" value="1"/>
</dbReference>
<dbReference type="InterPro" id="IPR035897">
    <property type="entry name" value="Toll_tir_struct_dom_sf"/>
</dbReference>
<dbReference type="EC" id="3.2.2.6" evidence="1"/>
<evidence type="ECO:0000313" key="7">
    <source>
        <dbReference type="EMBL" id="RVW15985.1"/>
    </source>
</evidence>
<dbReference type="PANTHER" id="PTHR32009">
    <property type="entry name" value="TMV RESISTANCE PROTEIN N-LIKE"/>
    <property type="match status" value="1"/>
</dbReference>
<dbReference type="Gene3D" id="3.40.50.10140">
    <property type="entry name" value="Toll/interleukin-1 receptor homology (TIR) domain"/>
    <property type="match status" value="1"/>
</dbReference>
<evidence type="ECO:0000259" key="6">
    <source>
        <dbReference type="Pfam" id="PF01582"/>
    </source>
</evidence>
<evidence type="ECO:0000256" key="4">
    <source>
        <dbReference type="ARBA" id="ARBA00047304"/>
    </source>
</evidence>
<keyword evidence="3" id="KW-0520">NAD</keyword>
<dbReference type="EMBL" id="QGNW01002592">
    <property type="protein sequence ID" value="RVW15985.1"/>
    <property type="molecule type" value="Genomic_DNA"/>
</dbReference>
<gene>
    <name evidence="7" type="ORF">CK203_101977</name>
</gene>
<dbReference type="InterPro" id="IPR000157">
    <property type="entry name" value="TIR_dom"/>
</dbReference>
<keyword evidence="5" id="KW-1133">Transmembrane helix</keyword>
<reference evidence="7 8" key="1">
    <citation type="journal article" date="2018" name="PLoS Genet.">
        <title>Population sequencing reveals clonal diversity and ancestral inbreeding in the grapevine cultivar Chardonnay.</title>
        <authorList>
            <person name="Roach M.J."/>
            <person name="Johnson D.L."/>
            <person name="Bohlmann J."/>
            <person name="van Vuuren H.J."/>
            <person name="Jones S.J."/>
            <person name="Pretorius I.S."/>
            <person name="Schmidt S.A."/>
            <person name="Borneman A.R."/>
        </authorList>
    </citation>
    <scope>NUCLEOTIDE SEQUENCE [LARGE SCALE GENOMIC DNA]</scope>
    <source>
        <strain evidence="8">cv. Chardonnay</strain>
        <tissue evidence="7">Leaf</tissue>
    </source>
</reference>
<dbReference type="PANTHER" id="PTHR32009:SF39">
    <property type="entry name" value="TIR DOMAIN-CONTAINING PROTEIN"/>
    <property type="match status" value="1"/>
</dbReference>
<comment type="caution">
    <text evidence="7">The sequence shown here is derived from an EMBL/GenBank/DDBJ whole genome shotgun (WGS) entry which is preliminary data.</text>
</comment>
<dbReference type="AlphaFoldDB" id="A0A438BY93"/>
<protein>
    <recommendedName>
        <fullName evidence="1">ADP-ribosyl cyclase/cyclic ADP-ribose hydrolase</fullName>
        <ecNumber evidence="1">3.2.2.6</ecNumber>
    </recommendedName>
</protein>
<dbReference type="GO" id="GO:0061809">
    <property type="term" value="F:NAD+ nucleosidase activity, cyclic ADP-ribose generating"/>
    <property type="evidence" value="ECO:0007669"/>
    <property type="project" value="UniProtKB-EC"/>
</dbReference>
<organism evidence="7 8">
    <name type="scientific">Vitis vinifera</name>
    <name type="common">Grape</name>
    <dbReference type="NCBI Taxonomy" id="29760"/>
    <lineage>
        <taxon>Eukaryota</taxon>
        <taxon>Viridiplantae</taxon>
        <taxon>Streptophyta</taxon>
        <taxon>Embryophyta</taxon>
        <taxon>Tracheophyta</taxon>
        <taxon>Spermatophyta</taxon>
        <taxon>Magnoliopsida</taxon>
        <taxon>eudicotyledons</taxon>
        <taxon>Gunneridae</taxon>
        <taxon>Pentapetalae</taxon>
        <taxon>rosids</taxon>
        <taxon>Vitales</taxon>
        <taxon>Vitaceae</taxon>
        <taxon>Viteae</taxon>
        <taxon>Vitis</taxon>
    </lineage>
</organism>
<feature type="domain" description="TIR" evidence="6">
    <location>
        <begin position="89"/>
        <end position="122"/>
    </location>
</feature>
<name>A0A438BY93_VITVI</name>
<proteinExistence type="predicted"/>
<evidence type="ECO:0000256" key="3">
    <source>
        <dbReference type="ARBA" id="ARBA00023027"/>
    </source>
</evidence>
<dbReference type="Pfam" id="PF01582">
    <property type="entry name" value="TIR"/>
    <property type="match status" value="1"/>
</dbReference>
<evidence type="ECO:0000313" key="8">
    <source>
        <dbReference type="Proteomes" id="UP000288805"/>
    </source>
</evidence>
<accession>A0A438BY93</accession>
<evidence type="ECO:0000256" key="2">
    <source>
        <dbReference type="ARBA" id="ARBA00022801"/>
    </source>
</evidence>